<organism evidence="2 3">
    <name type="scientific">Bursaphelenchus xylophilus</name>
    <name type="common">Pinewood nematode worm</name>
    <name type="synonym">Aphelenchoides xylophilus</name>
    <dbReference type="NCBI Taxonomy" id="6326"/>
    <lineage>
        <taxon>Eukaryota</taxon>
        <taxon>Metazoa</taxon>
        <taxon>Ecdysozoa</taxon>
        <taxon>Nematoda</taxon>
        <taxon>Chromadorea</taxon>
        <taxon>Rhabditida</taxon>
        <taxon>Tylenchina</taxon>
        <taxon>Tylenchomorpha</taxon>
        <taxon>Aphelenchoidea</taxon>
        <taxon>Aphelenchoididae</taxon>
        <taxon>Bursaphelenchus</taxon>
    </lineage>
</organism>
<reference evidence="2" key="1">
    <citation type="submission" date="2020-09" db="EMBL/GenBank/DDBJ databases">
        <authorList>
            <person name="Kikuchi T."/>
        </authorList>
    </citation>
    <scope>NUCLEOTIDE SEQUENCE</scope>
    <source>
        <strain evidence="2">Ka4C1</strain>
    </source>
</reference>
<feature type="signal peptide" evidence="1">
    <location>
        <begin position="1"/>
        <end position="17"/>
    </location>
</feature>
<feature type="chain" id="PRO_5035412636" evidence="1">
    <location>
        <begin position="18"/>
        <end position="540"/>
    </location>
</feature>
<accession>A0A7I8XNG5</accession>
<dbReference type="AlphaFoldDB" id="A0A7I8XNG5"/>
<keyword evidence="3" id="KW-1185">Reference proteome</keyword>
<proteinExistence type="predicted"/>
<comment type="caution">
    <text evidence="2">The sequence shown here is derived from an EMBL/GenBank/DDBJ whole genome shotgun (WGS) entry which is preliminary data.</text>
</comment>
<dbReference type="SUPFAM" id="SSF55486">
    <property type="entry name" value="Metalloproteases ('zincins'), catalytic domain"/>
    <property type="match status" value="1"/>
</dbReference>
<keyword evidence="1" id="KW-0732">Signal</keyword>
<gene>
    <name evidence="2" type="ORF">BXYJ_LOCUS10820</name>
</gene>
<name>A0A7I8XNG5_BURXY</name>
<dbReference type="Proteomes" id="UP000582659">
    <property type="component" value="Unassembled WGS sequence"/>
</dbReference>
<evidence type="ECO:0000313" key="2">
    <source>
        <dbReference type="EMBL" id="CAD5230104.1"/>
    </source>
</evidence>
<dbReference type="Gene3D" id="3.40.390.10">
    <property type="entry name" value="Collagenase (Catalytic Domain)"/>
    <property type="match status" value="1"/>
</dbReference>
<sequence length="540" mass="62973">MKLSSLIFLGIFGVVNGINPNTEYVKYKGELIEAAMNRSYDPCEDFPRYAGDGLVTVIKSAFQKHKIQTAERILKERSDSDPAPIKTIKDFYAQCESNTTLLNIDRNPGPGDTTDERNDNYRILYNFYSKAAFSDEDAFNDIYVKVISWTFKYGLPDFWMHFGHLVEYGPPPTMKGMNGTCYEAVADPAKRAKLCDTMAQRIFGIPGFIPSFLNIYYPSSTEGDARRQLLAYFIDSMRERKIDPYGSCAEMVRDLFPMHYKFMLLDYEFPPPKGQEEIDQTVLEYMTAIVEDYEATYRWLNVSDAEKKRQIDYVRNRLKFEKFSHPIFEKDTFTKYFGNLDMSMPYRRRHQNNYLPLLKYNIEKRLNMFWTPPLDAHTERMEVGDKTYVGFGWEAVTWPFFATSLQPSLAFSNFVFAFQDEAVSQIVHDAYVRLNAKAVRKTRVSGSIIDTLSDVQLYFINLAQTLLIQRAKYDATTLFDDNDKIWKLFKCLRPFSNAFKCEPGTKYYQVEECRVLKGNIFPNYNLSYYGHDAVKRFFMN</sequence>
<dbReference type="OrthoDB" id="5795773at2759"/>
<dbReference type="EMBL" id="CAJFCV020000005">
    <property type="protein sequence ID" value="CAG9120987.1"/>
    <property type="molecule type" value="Genomic_DNA"/>
</dbReference>
<dbReference type="EMBL" id="CAJFDI010000005">
    <property type="protein sequence ID" value="CAD5230104.1"/>
    <property type="molecule type" value="Genomic_DNA"/>
</dbReference>
<evidence type="ECO:0000313" key="3">
    <source>
        <dbReference type="Proteomes" id="UP000659654"/>
    </source>
</evidence>
<evidence type="ECO:0000256" key="1">
    <source>
        <dbReference type="SAM" id="SignalP"/>
    </source>
</evidence>
<protein>
    <submittedName>
        <fullName evidence="2">(pine wood nematode) hypothetical protein</fullName>
    </submittedName>
</protein>
<dbReference type="Proteomes" id="UP000659654">
    <property type="component" value="Unassembled WGS sequence"/>
</dbReference>
<dbReference type="GO" id="GO:0008237">
    <property type="term" value="F:metallopeptidase activity"/>
    <property type="evidence" value="ECO:0007669"/>
    <property type="project" value="InterPro"/>
</dbReference>
<dbReference type="InterPro" id="IPR024079">
    <property type="entry name" value="MetalloPept_cat_dom_sf"/>
</dbReference>